<evidence type="ECO:0000313" key="2">
    <source>
        <dbReference type="Proteomes" id="UP000230886"/>
    </source>
</evidence>
<dbReference type="RefSeq" id="WP_099698482.1">
    <property type="nucleotide sequence ID" value="NZ_NOVD01000033.1"/>
</dbReference>
<comment type="caution">
    <text evidence="1">The sequence shown here is derived from an EMBL/GenBank/DDBJ whole genome shotgun (WGS) entry which is preliminary data.</text>
</comment>
<evidence type="ECO:0008006" key="3">
    <source>
        <dbReference type="Google" id="ProtNLM"/>
    </source>
</evidence>
<protein>
    <recommendedName>
        <fullName evidence="3">Anti-sigma factor</fullName>
    </recommendedName>
</protein>
<organism evidence="1 2">
    <name type="scientific">Rhodococcus qingshengii</name>
    <dbReference type="NCBI Taxonomy" id="334542"/>
    <lineage>
        <taxon>Bacteria</taxon>
        <taxon>Bacillati</taxon>
        <taxon>Actinomycetota</taxon>
        <taxon>Actinomycetes</taxon>
        <taxon>Mycobacteriales</taxon>
        <taxon>Nocardiaceae</taxon>
        <taxon>Rhodococcus</taxon>
        <taxon>Rhodococcus erythropolis group</taxon>
    </lineage>
</organism>
<reference evidence="1 2" key="1">
    <citation type="submission" date="2017-07" db="EMBL/GenBank/DDBJ databases">
        <title>Draft sequence of Rhodococcus enclensis 23b-28.</title>
        <authorList>
            <person name="Besaury L."/>
            <person name="Sancelme M."/>
            <person name="Amato P."/>
            <person name="Lallement A."/>
            <person name="Delort A.-M."/>
        </authorList>
    </citation>
    <scope>NUCLEOTIDE SEQUENCE [LARGE SCALE GENOMIC DNA]</scope>
    <source>
        <strain evidence="1 2">23b-28</strain>
    </source>
</reference>
<proteinExistence type="predicted"/>
<accession>A0A2A5J3X2</accession>
<dbReference type="Gene3D" id="3.30.565.10">
    <property type="entry name" value="Histidine kinase-like ATPase, C-terminal domain"/>
    <property type="match status" value="1"/>
</dbReference>
<sequence length="143" mass="14750">MTSFARAIVSPVAVSPSLSVSASPDQLPVLRSLVRTVAAHYALSLDGLSDLVLAADEAATILIGHALPSSTLTCTFDGGDTAAAQVILSAATTGQITTSTSSFGWRVLETLADEVVLEELPPTAPEEKWAVTITLTKVLQADS</sequence>
<dbReference type="EMBL" id="NOVD01000033">
    <property type="protein sequence ID" value="PCK24295.1"/>
    <property type="molecule type" value="Genomic_DNA"/>
</dbReference>
<dbReference type="InterPro" id="IPR036890">
    <property type="entry name" value="HATPase_C_sf"/>
</dbReference>
<gene>
    <name evidence="1" type="ORF">CHR55_26835</name>
</gene>
<dbReference type="Proteomes" id="UP000230886">
    <property type="component" value="Unassembled WGS sequence"/>
</dbReference>
<evidence type="ECO:0000313" key="1">
    <source>
        <dbReference type="EMBL" id="PCK24295.1"/>
    </source>
</evidence>
<name>A0A2A5J3X2_RHOSG</name>
<dbReference type="AlphaFoldDB" id="A0A2A5J3X2"/>